<sequence>MLYGLGGTKWCMTVKVLCCVSRGWWFKGGSRIKTLILLSFLQQRGIGVWRSSFAGAIERPLVTAAAAAAVAVTSSCSASCLKMCKFGLNYQK</sequence>
<dbReference type="AlphaFoldDB" id="A0A2Z6NQF8"/>
<dbReference type="Proteomes" id="UP000242715">
    <property type="component" value="Unassembled WGS sequence"/>
</dbReference>
<organism evidence="1 2">
    <name type="scientific">Trifolium subterraneum</name>
    <name type="common">Subterranean clover</name>
    <dbReference type="NCBI Taxonomy" id="3900"/>
    <lineage>
        <taxon>Eukaryota</taxon>
        <taxon>Viridiplantae</taxon>
        <taxon>Streptophyta</taxon>
        <taxon>Embryophyta</taxon>
        <taxon>Tracheophyta</taxon>
        <taxon>Spermatophyta</taxon>
        <taxon>Magnoliopsida</taxon>
        <taxon>eudicotyledons</taxon>
        <taxon>Gunneridae</taxon>
        <taxon>Pentapetalae</taxon>
        <taxon>rosids</taxon>
        <taxon>fabids</taxon>
        <taxon>Fabales</taxon>
        <taxon>Fabaceae</taxon>
        <taxon>Papilionoideae</taxon>
        <taxon>50 kb inversion clade</taxon>
        <taxon>NPAAA clade</taxon>
        <taxon>Hologalegina</taxon>
        <taxon>IRL clade</taxon>
        <taxon>Trifolieae</taxon>
        <taxon>Trifolium</taxon>
    </lineage>
</organism>
<gene>
    <name evidence="1" type="ORF">TSUD_221670</name>
</gene>
<proteinExistence type="predicted"/>
<evidence type="ECO:0000313" key="1">
    <source>
        <dbReference type="EMBL" id="GAU33829.1"/>
    </source>
</evidence>
<keyword evidence="2" id="KW-1185">Reference proteome</keyword>
<name>A0A2Z6NQF8_TRISU</name>
<protein>
    <submittedName>
        <fullName evidence="1">Uncharacterized protein</fullName>
    </submittedName>
</protein>
<evidence type="ECO:0000313" key="2">
    <source>
        <dbReference type="Proteomes" id="UP000242715"/>
    </source>
</evidence>
<dbReference type="EMBL" id="DF973537">
    <property type="protein sequence ID" value="GAU33829.1"/>
    <property type="molecule type" value="Genomic_DNA"/>
</dbReference>
<reference evidence="2" key="1">
    <citation type="journal article" date="2017" name="Front. Plant Sci.">
        <title>Climate Clever Clovers: New Paradigm to Reduce the Environmental Footprint of Ruminants by Breeding Low Methanogenic Forages Utilizing Haplotype Variation.</title>
        <authorList>
            <person name="Kaur P."/>
            <person name="Appels R."/>
            <person name="Bayer P.E."/>
            <person name="Keeble-Gagnere G."/>
            <person name="Wang J."/>
            <person name="Hirakawa H."/>
            <person name="Shirasawa K."/>
            <person name="Vercoe P."/>
            <person name="Stefanova K."/>
            <person name="Durmic Z."/>
            <person name="Nichols P."/>
            <person name="Revell C."/>
            <person name="Isobe S.N."/>
            <person name="Edwards D."/>
            <person name="Erskine W."/>
        </authorList>
    </citation>
    <scope>NUCLEOTIDE SEQUENCE [LARGE SCALE GENOMIC DNA]</scope>
    <source>
        <strain evidence="2">cv. Daliak</strain>
    </source>
</reference>
<accession>A0A2Z6NQF8</accession>